<dbReference type="InterPro" id="IPR045144">
    <property type="entry name" value="TAF4"/>
</dbReference>
<dbReference type="CDD" id="cd08045">
    <property type="entry name" value="HFD_TAF4"/>
    <property type="match status" value="1"/>
</dbReference>
<evidence type="ECO:0000256" key="4">
    <source>
        <dbReference type="ARBA" id="ARBA00023163"/>
    </source>
</evidence>
<feature type="coiled-coil region" evidence="6">
    <location>
        <begin position="538"/>
        <end position="601"/>
    </location>
</feature>
<proteinExistence type="inferred from homology"/>
<dbReference type="EnsemblMetazoa" id="tetur04g07070.1">
    <property type="protein sequence ID" value="tetur04g07070.1"/>
    <property type="gene ID" value="tetur04g07070"/>
</dbReference>
<dbReference type="GO" id="GO:0005669">
    <property type="term" value="C:transcription factor TFIID complex"/>
    <property type="evidence" value="ECO:0007669"/>
    <property type="project" value="InterPro"/>
</dbReference>
<dbReference type="Gene3D" id="1.10.20.10">
    <property type="entry name" value="Histone, subunit A"/>
    <property type="match status" value="1"/>
</dbReference>
<keyword evidence="5" id="KW-0539">Nucleus</keyword>
<evidence type="ECO:0000256" key="5">
    <source>
        <dbReference type="ARBA" id="ARBA00023242"/>
    </source>
</evidence>
<evidence type="ECO:0000313" key="8">
    <source>
        <dbReference type="EnsemblMetazoa" id="tetur04g07070.1"/>
    </source>
</evidence>
<sequence length="683" mass="75176">MSTNIHNQVISSSGTVFTVTKPVSSQSGSNQQPQILTQVVSNPGNQPNFSQVILAPSRPVSNAVTVTPTTTGINQAQRGLPPRIINLPPQVRLAPQTIITRPGISGIQQGYALPGFGKNAILIKSGDGQFQFVNVAPNMNPTPGAQTIRLTVPVTGVSTIPQSTNVGTTIRAQPQMTAVPNSAVITSRSGQPVQLNQQLTIQTTTANAQAASSQPSQMSPNTAKTKCKNFLSTLIRLASDQPEQTATNVKNLIQSLIDGAIQPEEFTNQLQSELHSSPQPCLIPFLKKSLPYLRHSLMMHEMSIDGVRPPPPGSVQLPPQQQSTSQIQINPQSRQTSIRLVAAPMTNLSQLHQGATVITGIRPQNSYSSSSTGTTITAVTTAQISSKMPLISQNSARAKPSVAKARNIALSKEKEKKSFVSTLRDDDDINDVAAMGGVNLVEESQRILATNAEFVGAQIRSCKDENFLFTNPLQNRINEIAKKNGLDDVLSDVVSLVSHAAQERLKTLVEKLGIIAEHRMENFKNDPHYEVTQDVRAQTKFLEELDRLEKKRHEEQEREMLMRAAKSRSKLEDPEQLKLKQKAKEMQRAELEEARQREANETALLAIGPRKKMKTSFSSDNSINNSFINNSSNNQQGLSFFSSTPAKTQMRRFKRVNIRDLQFLMEQEREMIRSIMLYKAYVK</sequence>
<comment type="subcellular location">
    <subcellularLocation>
        <location evidence="1">Nucleus</location>
    </subcellularLocation>
</comment>
<comment type="similarity">
    <text evidence="2">Belongs to the TAF4 family.</text>
</comment>
<evidence type="ECO:0000313" key="9">
    <source>
        <dbReference type="Proteomes" id="UP000015104"/>
    </source>
</evidence>
<dbReference type="Pfam" id="PF07531">
    <property type="entry name" value="TAFH"/>
    <property type="match status" value="1"/>
</dbReference>
<dbReference type="GO" id="GO:0046982">
    <property type="term" value="F:protein heterodimerization activity"/>
    <property type="evidence" value="ECO:0007669"/>
    <property type="project" value="InterPro"/>
</dbReference>
<evidence type="ECO:0000256" key="2">
    <source>
        <dbReference type="ARBA" id="ARBA00006178"/>
    </source>
</evidence>
<keyword evidence="3" id="KW-0805">Transcription regulation</keyword>
<reference evidence="8" key="2">
    <citation type="submission" date="2015-06" db="UniProtKB">
        <authorList>
            <consortium name="EnsemblMetazoa"/>
        </authorList>
    </citation>
    <scope>IDENTIFICATION</scope>
</reference>
<dbReference type="PANTHER" id="PTHR15138">
    <property type="entry name" value="TRANSCRIPTION INITIATION FACTOR TFIID SUBUNIT 4"/>
    <property type="match status" value="1"/>
</dbReference>
<dbReference type="FunFam" id="1.10.20.10:FF:000015">
    <property type="entry name" value="Transcription initiation factor TFIID subunit 4B"/>
    <property type="match status" value="1"/>
</dbReference>
<keyword evidence="6" id="KW-0175">Coiled coil</keyword>
<dbReference type="OMA" id="RQGCPTP"/>
<dbReference type="SUPFAM" id="SSF158553">
    <property type="entry name" value="TAFH domain-like"/>
    <property type="match status" value="1"/>
</dbReference>
<dbReference type="Gene3D" id="1.20.120.1110">
    <property type="entry name" value="TAFH/NHR1 domain"/>
    <property type="match status" value="1"/>
</dbReference>
<dbReference type="InterPro" id="IPR007900">
    <property type="entry name" value="TAF4_C"/>
</dbReference>
<feature type="domain" description="TAFH" evidence="7">
    <location>
        <begin position="219"/>
        <end position="316"/>
    </location>
</feature>
<dbReference type="EMBL" id="CAEY01001371">
    <property type="status" value="NOT_ANNOTATED_CDS"/>
    <property type="molecule type" value="Genomic_DNA"/>
</dbReference>
<dbReference type="OrthoDB" id="21060at2759"/>
<dbReference type="eggNOG" id="KOG2341">
    <property type="taxonomic scope" value="Eukaryota"/>
</dbReference>
<reference evidence="9" key="1">
    <citation type="submission" date="2011-08" db="EMBL/GenBank/DDBJ databases">
        <authorList>
            <person name="Rombauts S."/>
        </authorList>
    </citation>
    <scope>NUCLEOTIDE SEQUENCE</scope>
    <source>
        <strain evidence="9">London</strain>
    </source>
</reference>
<keyword evidence="4" id="KW-0804">Transcription</keyword>
<dbReference type="GO" id="GO:0016251">
    <property type="term" value="F:RNA polymerase II general transcription initiation factor activity"/>
    <property type="evidence" value="ECO:0007669"/>
    <property type="project" value="TreeGrafter"/>
</dbReference>
<dbReference type="HOGENOM" id="CLU_010576_1_0_1"/>
<dbReference type="Proteomes" id="UP000015104">
    <property type="component" value="Unassembled WGS sequence"/>
</dbReference>
<protein>
    <recommendedName>
        <fullName evidence="7">TAFH domain-containing protein</fullName>
    </recommendedName>
</protein>
<name>T1K318_TETUR</name>
<evidence type="ECO:0000256" key="3">
    <source>
        <dbReference type="ARBA" id="ARBA00023015"/>
    </source>
</evidence>
<evidence type="ECO:0000256" key="1">
    <source>
        <dbReference type="ARBA" id="ARBA00004123"/>
    </source>
</evidence>
<accession>T1K318</accession>
<dbReference type="AlphaFoldDB" id="T1K318"/>
<dbReference type="InterPro" id="IPR037249">
    <property type="entry name" value="TAFH/NHR1_dom_sf"/>
</dbReference>
<organism evidence="8 9">
    <name type="scientific">Tetranychus urticae</name>
    <name type="common">Two-spotted spider mite</name>
    <dbReference type="NCBI Taxonomy" id="32264"/>
    <lineage>
        <taxon>Eukaryota</taxon>
        <taxon>Metazoa</taxon>
        <taxon>Ecdysozoa</taxon>
        <taxon>Arthropoda</taxon>
        <taxon>Chelicerata</taxon>
        <taxon>Arachnida</taxon>
        <taxon>Acari</taxon>
        <taxon>Acariformes</taxon>
        <taxon>Trombidiformes</taxon>
        <taxon>Prostigmata</taxon>
        <taxon>Eleutherengona</taxon>
        <taxon>Raphignathae</taxon>
        <taxon>Tetranychoidea</taxon>
        <taxon>Tetranychidae</taxon>
        <taxon>Tetranychus</taxon>
    </lineage>
</organism>
<dbReference type="PROSITE" id="PS51119">
    <property type="entry name" value="TAFH"/>
    <property type="match status" value="1"/>
</dbReference>
<keyword evidence="9" id="KW-1185">Reference proteome</keyword>
<dbReference type="PANTHER" id="PTHR15138:SF14">
    <property type="entry name" value="TRANSCRIPTION INITIATION FACTOR TFIID SUBUNIT 4"/>
    <property type="match status" value="1"/>
</dbReference>
<dbReference type="InterPro" id="IPR003894">
    <property type="entry name" value="TAFH_NHR1"/>
</dbReference>
<dbReference type="Pfam" id="PF05236">
    <property type="entry name" value="TAF4"/>
    <property type="match status" value="1"/>
</dbReference>
<dbReference type="GO" id="GO:0003677">
    <property type="term" value="F:DNA binding"/>
    <property type="evidence" value="ECO:0007669"/>
    <property type="project" value="TreeGrafter"/>
</dbReference>
<dbReference type="STRING" id="32264.T1K318"/>
<dbReference type="SMART" id="SM00549">
    <property type="entry name" value="TAFH"/>
    <property type="match status" value="1"/>
</dbReference>
<dbReference type="GO" id="GO:0006367">
    <property type="term" value="P:transcription initiation at RNA polymerase II promoter"/>
    <property type="evidence" value="ECO:0007669"/>
    <property type="project" value="TreeGrafter"/>
</dbReference>
<dbReference type="SUPFAM" id="SSF47113">
    <property type="entry name" value="Histone-fold"/>
    <property type="match status" value="1"/>
</dbReference>
<gene>
    <name evidence="8" type="primary">107359780</name>
</gene>
<evidence type="ECO:0000256" key="6">
    <source>
        <dbReference type="SAM" id="Coils"/>
    </source>
</evidence>
<evidence type="ECO:0000259" key="7">
    <source>
        <dbReference type="PROSITE" id="PS51119"/>
    </source>
</evidence>
<dbReference type="KEGG" id="tut:107359780"/>
<dbReference type="InterPro" id="IPR009072">
    <property type="entry name" value="Histone-fold"/>
</dbReference>